<dbReference type="Proteomes" id="UP001432322">
    <property type="component" value="Unassembled WGS sequence"/>
</dbReference>
<sequence length="106" mass="11755">PKFASVTALVEHYVQNPLDNQLRFSKPIARPNWRLKHDSVECCAQTGRLGAGRFTTYHGTLKLGDTSRPVVVKKGAIALGPEGDLDEAVETRKETMLEVKELAYFA</sequence>
<name>A0AAV5UR04_9BILA</name>
<comment type="caution">
    <text evidence="1">The sequence shown here is derived from an EMBL/GenBank/DDBJ whole genome shotgun (WGS) entry which is preliminary data.</text>
</comment>
<dbReference type="AlphaFoldDB" id="A0AAV5UR04"/>
<accession>A0AAV5UR04</accession>
<protein>
    <recommendedName>
        <fullName evidence="3">SH2 domain-containing protein</fullName>
    </recommendedName>
</protein>
<keyword evidence="2" id="KW-1185">Reference proteome</keyword>
<organism evidence="1 2">
    <name type="scientific">Pristionchus fissidentatus</name>
    <dbReference type="NCBI Taxonomy" id="1538716"/>
    <lineage>
        <taxon>Eukaryota</taxon>
        <taxon>Metazoa</taxon>
        <taxon>Ecdysozoa</taxon>
        <taxon>Nematoda</taxon>
        <taxon>Chromadorea</taxon>
        <taxon>Rhabditida</taxon>
        <taxon>Rhabditina</taxon>
        <taxon>Diplogasteromorpha</taxon>
        <taxon>Diplogasteroidea</taxon>
        <taxon>Neodiplogasteridae</taxon>
        <taxon>Pristionchus</taxon>
    </lineage>
</organism>
<evidence type="ECO:0000313" key="1">
    <source>
        <dbReference type="EMBL" id="GMT09581.1"/>
    </source>
</evidence>
<proteinExistence type="predicted"/>
<dbReference type="EMBL" id="BTSY01000001">
    <property type="protein sequence ID" value="GMT09581.1"/>
    <property type="molecule type" value="Genomic_DNA"/>
</dbReference>
<feature type="non-terminal residue" evidence="1">
    <location>
        <position position="1"/>
    </location>
</feature>
<evidence type="ECO:0000313" key="2">
    <source>
        <dbReference type="Proteomes" id="UP001432322"/>
    </source>
</evidence>
<gene>
    <name evidence="1" type="ORF">PFISCL1PPCAC_878</name>
</gene>
<reference evidence="1" key="1">
    <citation type="submission" date="2023-10" db="EMBL/GenBank/DDBJ databases">
        <title>Genome assembly of Pristionchus species.</title>
        <authorList>
            <person name="Yoshida K."/>
            <person name="Sommer R.J."/>
        </authorList>
    </citation>
    <scope>NUCLEOTIDE SEQUENCE</scope>
    <source>
        <strain evidence="1">RS5133</strain>
    </source>
</reference>
<feature type="non-terminal residue" evidence="1">
    <location>
        <position position="106"/>
    </location>
</feature>
<evidence type="ECO:0008006" key="3">
    <source>
        <dbReference type="Google" id="ProtNLM"/>
    </source>
</evidence>